<dbReference type="PANTHER" id="PTHR36923:SF3">
    <property type="entry name" value="FERREDOXIN"/>
    <property type="match status" value="1"/>
</dbReference>
<protein>
    <recommendedName>
        <fullName evidence="8">Ferredoxin</fullName>
    </recommendedName>
</protein>
<proteinExistence type="predicted"/>
<keyword evidence="6 8" id="KW-0411">Iron-sulfur</keyword>
<evidence type="ECO:0000256" key="8">
    <source>
        <dbReference type="RuleBase" id="RU368020"/>
    </source>
</evidence>
<dbReference type="PROSITE" id="PS51379">
    <property type="entry name" value="4FE4S_FER_2"/>
    <property type="match status" value="1"/>
</dbReference>
<accession>A0ABS5AJ88</accession>
<gene>
    <name evidence="10" type="ORF">JOF53_005512</name>
</gene>
<evidence type="ECO:0000256" key="7">
    <source>
        <dbReference type="ARBA" id="ARBA00023291"/>
    </source>
</evidence>
<evidence type="ECO:0000256" key="6">
    <source>
        <dbReference type="ARBA" id="ARBA00023014"/>
    </source>
</evidence>
<sequence length="64" mass="6758">MKVLVDQERCCGAGSCVLAAPDIFDQREEDGIVVLLNATPDDADRPLVEDAVSRCPAAAISVVE</sequence>
<keyword evidence="2 8" id="KW-0813">Transport</keyword>
<dbReference type="PANTHER" id="PTHR36923">
    <property type="entry name" value="FERREDOXIN"/>
    <property type="match status" value="1"/>
</dbReference>
<comment type="caution">
    <text evidence="10">The sequence shown here is derived from an EMBL/GenBank/DDBJ whole genome shotgun (WGS) entry which is preliminary data.</text>
</comment>
<evidence type="ECO:0000256" key="2">
    <source>
        <dbReference type="ARBA" id="ARBA00022448"/>
    </source>
</evidence>
<dbReference type="RefSeq" id="WP_086782903.1">
    <property type="nucleotide sequence ID" value="NZ_JAGIOO010000001.1"/>
</dbReference>
<evidence type="ECO:0000256" key="3">
    <source>
        <dbReference type="ARBA" id="ARBA00022723"/>
    </source>
</evidence>
<dbReference type="Proteomes" id="UP001519363">
    <property type="component" value="Unassembled WGS sequence"/>
</dbReference>
<evidence type="ECO:0000313" key="10">
    <source>
        <dbReference type="EMBL" id="MBP2476640.1"/>
    </source>
</evidence>
<keyword evidence="7" id="KW-0003">3Fe-4S</keyword>
<keyword evidence="3 8" id="KW-0479">Metal-binding</keyword>
<dbReference type="InterPro" id="IPR051269">
    <property type="entry name" value="Fe-S_cluster_ET"/>
</dbReference>
<feature type="domain" description="4Fe-4S ferredoxin-type" evidence="9">
    <location>
        <begin position="1"/>
        <end position="29"/>
    </location>
</feature>
<name>A0ABS5AJ88_9PSEU</name>
<evidence type="ECO:0000256" key="4">
    <source>
        <dbReference type="ARBA" id="ARBA00022982"/>
    </source>
</evidence>
<reference evidence="10 11" key="1">
    <citation type="submission" date="2021-03" db="EMBL/GenBank/DDBJ databases">
        <title>Sequencing the genomes of 1000 actinobacteria strains.</title>
        <authorList>
            <person name="Klenk H.-P."/>
        </authorList>
    </citation>
    <scope>NUCLEOTIDE SEQUENCE [LARGE SCALE GENOMIC DNA]</scope>
    <source>
        <strain evidence="10 11">DSM 44580</strain>
    </source>
</reference>
<dbReference type="InterPro" id="IPR001080">
    <property type="entry name" value="3Fe4S_ferredoxin"/>
</dbReference>
<evidence type="ECO:0000313" key="11">
    <source>
        <dbReference type="Proteomes" id="UP001519363"/>
    </source>
</evidence>
<comment type="function">
    <text evidence="8">Ferredoxins are iron-sulfur proteins that transfer electrons in a wide variety of metabolic reactions.</text>
</comment>
<keyword evidence="4 8" id="KW-0249">Electron transport</keyword>
<evidence type="ECO:0000256" key="1">
    <source>
        <dbReference type="ARBA" id="ARBA00001927"/>
    </source>
</evidence>
<dbReference type="Gene3D" id="3.30.70.20">
    <property type="match status" value="1"/>
</dbReference>
<keyword evidence="11" id="KW-1185">Reference proteome</keyword>
<dbReference type="InterPro" id="IPR017896">
    <property type="entry name" value="4Fe4S_Fe-S-bd"/>
</dbReference>
<evidence type="ECO:0000256" key="5">
    <source>
        <dbReference type="ARBA" id="ARBA00023004"/>
    </source>
</evidence>
<keyword evidence="5 8" id="KW-0408">Iron</keyword>
<dbReference type="SUPFAM" id="SSF54862">
    <property type="entry name" value="4Fe-4S ferredoxins"/>
    <property type="match status" value="1"/>
</dbReference>
<evidence type="ECO:0000259" key="9">
    <source>
        <dbReference type="PROSITE" id="PS51379"/>
    </source>
</evidence>
<dbReference type="Pfam" id="PF13370">
    <property type="entry name" value="Fer4_13"/>
    <property type="match status" value="1"/>
</dbReference>
<dbReference type="PRINTS" id="PR00352">
    <property type="entry name" value="3FE4SFRDOXIN"/>
</dbReference>
<comment type="cofactor">
    <cofactor evidence="1">
        <name>[3Fe-4S] cluster</name>
        <dbReference type="ChEBI" id="CHEBI:21137"/>
    </cofactor>
</comment>
<dbReference type="EMBL" id="JAGIOO010000001">
    <property type="protein sequence ID" value="MBP2476640.1"/>
    <property type="molecule type" value="Genomic_DNA"/>
</dbReference>
<organism evidence="10 11">
    <name type="scientific">Crossiella equi</name>
    <dbReference type="NCBI Taxonomy" id="130796"/>
    <lineage>
        <taxon>Bacteria</taxon>
        <taxon>Bacillati</taxon>
        <taxon>Actinomycetota</taxon>
        <taxon>Actinomycetes</taxon>
        <taxon>Pseudonocardiales</taxon>
        <taxon>Pseudonocardiaceae</taxon>
        <taxon>Crossiella</taxon>
    </lineage>
</organism>